<evidence type="ECO:0000313" key="4">
    <source>
        <dbReference type="Proteomes" id="UP000002624"/>
    </source>
</evidence>
<evidence type="ECO:0000313" key="3">
    <source>
        <dbReference type="EMBL" id="EER38085.1"/>
    </source>
</evidence>
<dbReference type="EMBL" id="GG692432">
    <property type="protein sequence ID" value="EER38085.1"/>
    <property type="molecule type" value="Genomic_DNA"/>
</dbReference>
<feature type="compositionally biased region" description="Pro residues" evidence="1">
    <location>
        <begin position="888"/>
        <end position="897"/>
    </location>
</feature>
<name>C6HNN9_AJECH</name>
<dbReference type="OrthoDB" id="5300331at2759"/>
<feature type="domain" description="DUF8004" evidence="2">
    <location>
        <begin position="393"/>
        <end position="485"/>
    </location>
</feature>
<dbReference type="eggNOG" id="ENOG502QUVC">
    <property type="taxonomic scope" value="Eukaryota"/>
</dbReference>
<feature type="region of interest" description="Disordered" evidence="1">
    <location>
        <begin position="814"/>
        <end position="849"/>
    </location>
</feature>
<dbReference type="Proteomes" id="UP000002624">
    <property type="component" value="Unassembled WGS sequence"/>
</dbReference>
<feature type="compositionally biased region" description="Polar residues" evidence="1">
    <location>
        <begin position="54"/>
        <end position="90"/>
    </location>
</feature>
<dbReference type="Pfam" id="PF26013">
    <property type="entry name" value="DUF8004"/>
    <property type="match status" value="1"/>
</dbReference>
<reference evidence="4" key="1">
    <citation type="submission" date="2009-05" db="EMBL/GenBank/DDBJ databases">
        <title>The genome sequence of Ajellomyces capsulatus strain H143.</title>
        <authorList>
            <person name="Champion M."/>
            <person name="Cuomo C.A."/>
            <person name="Ma L.-J."/>
            <person name="Henn M.R."/>
            <person name="Sil A."/>
            <person name="Goldman B."/>
            <person name="Young S.K."/>
            <person name="Kodira C.D."/>
            <person name="Zeng Q."/>
            <person name="Koehrsen M."/>
            <person name="Alvarado L."/>
            <person name="Berlin A.M."/>
            <person name="Borenstein D."/>
            <person name="Chen Z."/>
            <person name="Engels R."/>
            <person name="Freedman E."/>
            <person name="Gellesch M."/>
            <person name="Goldberg J."/>
            <person name="Griggs A."/>
            <person name="Gujja S."/>
            <person name="Heiman D.I."/>
            <person name="Hepburn T.A."/>
            <person name="Howarth C."/>
            <person name="Jen D."/>
            <person name="Larson L."/>
            <person name="Lewis B."/>
            <person name="Mehta T."/>
            <person name="Park D."/>
            <person name="Pearson M."/>
            <person name="Roberts A."/>
            <person name="Saif S."/>
            <person name="Shea T.D."/>
            <person name="Shenoy N."/>
            <person name="Sisk P."/>
            <person name="Stolte C."/>
            <person name="Sykes S."/>
            <person name="Walk T."/>
            <person name="White J."/>
            <person name="Yandava C."/>
            <person name="Klein B."/>
            <person name="McEwen J.G."/>
            <person name="Puccia R."/>
            <person name="Goldman G.H."/>
            <person name="Felipe M.S."/>
            <person name="Nino-Vega G."/>
            <person name="San-Blas G."/>
            <person name="Taylor J.W."/>
            <person name="Mendoza L."/>
            <person name="Galagan J.E."/>
            <person name="Nusbaum C."/>
            <person name="Birren B.W."/>
        </authorList>
    </citation>
    <scope>NUCLEOTIDE SEQUENCE [LARGE SCALE GENOMIC DNA]</scope>
    <source>
        <strain evidence="4">H143</strain>
    </source>
</reference>
<dbReference type="STRING" id="544712.C6HNN9"/>
<gene>
    <name evidence="3" type="ORF">HCDG_07820</name>
</gene>
<dbReference type="PANTHER" id="PTHR39601">
    <property type="entry name" value="CHORIOGENIN HMINOR"/>
    <property type="match status" value="1"/>
</dbReference>
<feature type="region of interest" description="Disordered" evidence="1">
    <location>
        <begin position="16"/>
        <end position="175"/>
    </location>
</feature>
<dbReference type="InterPro" id="IPR058317">
    <property type="entry name" value="DUF8004"/>
</dbReference>
<dbReference type="HOGENOM" id="CLU_005053_2_1_1"/>
<dbReference type="OMA" id="WIAGLDQ"/>
<protein>
    <recommendedName>
        <fullName evidence="2">DUF8004 domain-containing protein</fullName>
    </recommendedName>
</protein>
<feature type="compositionally biased region" description="Polar residues" evidence="1">
    <location>
        <begin position="914"/>
        <end position="924"/>
    </location>
</feature>
<accession>C6HNN9</accession>
<evidence type="ECO:0000256" key="1">
    <source>
        <dbReference type="SAM" id="MobiDB-lite"/>
    </source>
</evidence>
<evidence type="ECO:0000259" key="2">
    <source>
        <dbReference type="Pfam" id="PF26013"/>
    </source>
</evidence>
<dbReference type="PANTHER" id="PTHR39601:SF2">
    <property type="entry name" value="CHORIOGENIN HMINOR"/>
    <property type="match status" value="1"/>
</dbReference>
<dbReference type="AlphaFoldDB" id="C6HNN9"/>
<feature type="region of interest" description="Disordered" evidence="1">
    <location>
        <begin position="888"/>
        <end position="924"/>
    </location>
</feature>
<dbReference type="VEuPathDB" id="FungiDB:HCDG_07820"/>
<sequence length="924" mass="102579">MLSIPVKSAKRLSSLFSLGSSKDNSDQDVQVSRQSALQKAPPPHETPVRDQRQLHPQQNKTSTGRSLRHATSAQHLSANSLGVLPSNRNVSAPLPAQEPTNDNDGILLPPPPLNTLNADLSDSTSERRMSWSGGLSNMATGFSRPASRSGLLSAVSTDSKSSKGRSWLPGKGRLSSVDLNQREPSMRAWIAGRDVEYDINPLLNGEKVDELWDDYADTFVYLFPQNANRGPSFKVDSSIFVSSSILTFLARGTDPTPKFKRRTIPEELPQLNLPATGSLPVHNQIGYLEDDRSSSVGRISGDYSFDEPLQPLHLYVPVPLESDLSNPNSALVDADIDMLVLFRNLFAFLIGQCLVGTPGNPSVFDIFMEISGILSKFEFTNLDGSGFGETATSSFAAYCDELRIYDVRKSREKILEAIILGERMKFFPLYREGFIHGVGRLKNEDFNNPKYLLISDLSRENIEKGSNALRKELEIIQTKLNDFDFPSLFAGIANSNTLNGAKQVRFKNWKNAFLALRKDVKSYYAKRFGAWPPKAGSERNQSEKSGLNRLVLMELYQDFSDLYDMLVDRTSLTTRTVDMAMMNECNTTDPQDLTIRVLRQMMSEYDRSTPPVQPPVPFDLPLMPSILSIRKKMDPEMESKERIKKLAPGEASEILFSSYNHTSIKPTAFLANFMHFEREQAKEKEKSCDDLADYRCGQWLFMYAVLQSLPRVIIDAPDVRFTQEVDYFLSIAPWGGMPWCRDDSKSGRTWFGVADGSAVVSLPNASVTNAPDSAYRRSHCWEVAMKWANQQQMLSPAMLDGGEAEKRFQGQNSASVIGGTVPPPPPLSITGSSSDRQPTPLLTPGSQTPPLISIAVPREHSPGHLPGANGGNRASIYMGLEALPLPPSVVPFEPPPRQKSHNPTMSFDDILKSMPQNNLQKSKK</sequence>
<feature type="compositionally biased region" description="Polar residues" evidence="1">
    <location>
        <begin position="16"/>
        <end position="37"/>
    </location>
</feature>
<proteinExistence type="predicted"/>
<organism evidence="3 4">
    <name type="scientific">Ajellomyces capsulatus (strain H143)</name>
    <name type="common">Darling's disease fungus</name>
    <name type="synonym">Histoplasma capsulatum</name>
    <dbReference type="NCBI Taxonomy" id="544712"/>
    <lineage>
        <taxon>Eukaryota</taxon>
        <taxon>Fungi</taxon>
        <taxon>Dikarya</taxon>
        <taxon>Ascomycota</taxon>
        <taxon>Pezizomycotina</taxon>
        <taxon>Eurotiomycetes</taxon>
        <taxon>Eurotiomycetidae</taxon>
        <taxon>Onygenales</taxon>
        <taxon>Ajellomycetaceae</taxon>
        <taxon>Histoplasma</taxon>
    </lineage>
</organism>